<feature type="compositionally biased region" description="Pro residues" evidence="1">
    <location>
        <begin position="1049"/>
        <end position="1066"/>
    </location>
</feature>
<feature type="compositionally biased region" description="Polar residues" evidence="1">
    <location>
        <begin position="671"/>
        <end position="683"/>
    </location>
</feature>
<comment type="caution">
    <text evidence="3">The sequence shown here is derived from an EMBL/GenBank/DDBJ whole genome shotgun (WGS) entry which is preliminary data.</text>
</comment>
<name>A0ABT1E0V5_9ACTN</name>
<accession>A0ABT1E0V5</accession>
<feature type="region of interest" description="Disordered" evidence="1">
    <location>
        <begin position="732"/>
        <end position="808"/>
    </location>
</feature>
<feature type="region of interest" description="Disordered" evidence="1">
    <location>
        <begin position="884"/>
        <end position="1112"/>
    </location>
</feature>
<feature type="region of interest" description="Disordered" evidence="1">
    <location>
        <begin position="4172"/>
        <end position="4202"/>
    </location>
</feature>
<evidence type="ECO:0000313" key="4">
    <source>
        <dbReference type="Proteomes" id="UP001523369"/>
    </source>
</evidence>
<evidence type="ECO:0000259" key="2">
    <source>
        <dbReference type="Pfam" id="PF15644"/>
    </source>
</evidence>
<feature type="region of interest" description="Disordered" evidence="1">
    <location>
        <begin position="2216"/>
        <end position="2243"/>
    </location>
</feature>
<feature type="compositionally biased region" description="Polar residues" evidence="1">
    <location>
        <begin position="2232"/>
        <end position="2243"/>
    </location>
</feature>
<evidence type="ECO:0000256" key="1">
    <source>
        <dbReference type="SAM" id="MobiDB-lite"/>
    </source>
</evidence>
<feature type="compositionally biased region" description="Basic and acidic residues" evidence="1">
    <location>
        <begin position="4383"/>
        <end position="4401"/>
    </location>
</feature>
<feature type="compositionally biased region" description="Pro residues" evidence="1">
    <location>
        <begin position="959"/>
        <end position="989"/>
    </location>
</feature>
<feature type="region of interest" description="Disordered" evidence="1">
    <location>
        <begin position="4372"/>
        <end position="4452"/>
    </location>
</feature>
<feature type="region of interest" description="Disordered" evidence="1">
    <location>
        <begin position="3007"/>
        <end position="3030"/>
    </location>
</feature>
<feature type="compositionally biased region" description="Low complexity" evidence="1">
    <location>
        <begin position="355"/>
        <end position="365"/>
    </location>
</feature>
<feature type="domain" description="Tox-PL" evidence="2">
    <location>
        <begin position="2090"/>
        <end position="2191"/>
    </location>
</feature>
<protein>
    <submittedName>
        <fullName evidence="3">Toxin glutamine deamidase domain-containing protein</fullName>
    </submittedName>
</protein>
<feature type="compositionally biased region" description="Polar residues" evidence="1">
    <location>
        <begin position="2329"/>
        <end position="2338"/>
    </location>
</feature>
<feature type="compositionally biased region" description="Basic and acidic residues" evidence="1">
    <location>
        <begin position="1439"/>
        <end position="1458"/>
    </location>
</feature>
<feature type="compositionally biased region" description="Low complexity" evidence="1">
    <location>
        <begin position="1890"/>
        <end position="1899"/>
    </location>
</feature>
<sequence length="5328" mass="573070">MVDIHIEDPNYQWVYDAVLYTVGEQLPKADIPQVRAMVADLINTATMVSQQVDGTAALSRRVPQVLSGNAGDAFDEYASTITRDLPTVSEITTSLAGAADGFALDTEAAQYVVLIVAFWTVLEIFKAMLTGFGAAAAPAIIAAGRKAIKETLDELRGALTTRLHALNDNITRTLTGVTVTRGVPEAGEKAARKKFSDLTTPEKFRYLGWELAKEGAQEAVEEGSQDGAAQMIQVFEGKRGNLDELQIFMSAAFGAATSAFITVYNKAGRTAIRVTAGRKISDYIFKKEHTNNFNRLTVRTLVQAIIETLGEGTTMSLIGGGGFNAGATLSSAFLTGMGVGAPLLLVEVPEKTPTGKDNNGGKNNTLTEPGADPSANAGKGAAADTEPGAGAGAGAGAGSPAAAGAEGRPTAGGTSATGDRGATGGAATDGAPQSAATNSNANPATVVDAPTSANPATSSGSGSNNSAPNGGAATGTAPAISNSGNPATTGSSLTNAAAATIGNPSATPTTAASPPAGLGAAGGTSTTGDTSSPSGVSTTGGSPAASGNAASSSTTSSSTTSSFTASSSVAAGTSAANGKISEGSGSTTTTASPATLAAAGGMSSSIDAPSSPDQSPGLSGMDIATSTPAVAAAATPSASATPSAAVSGTSAPSSGTTASGSPSATASTSTKQPVDSASANSTPAEAGLAGLAGLQSVLVPAPAATTINTATDASVTPPTTPDLVAHEVRPAQHGAGTTETGTRLPTGQAVASPPPPTDKRPEKSKTAGAGLATDHRDQLDRAKREFTRLGKQRDTDPQKTPERRDPFERAIIEARALVGRHGVRLPIVMRHGEADPRFDGSDAGWTLTAILADYLTTPGNDKAGADTLAAQLITQYQIERDTRAGLLGGMAPKPAPRVPGPRTRTPSRPDPAGRPPQHQADPPPVPTAQPQKRNPLPQPPIGRAASTPPPPVTTAASTPQPPRTRAPLPQPPATIPPPPARRPRNPLPAPSAQTASGVANPSTPASSSSRTAQAASPAPTSKLPPVPVQPAPIAPARQSPVAPSASPSGPAPQAPPSVPAQRPMPPAESEESGSRPSTRRPAVQPEQAAAGTAQPGHRRPRRPITNWTRELNDLPADEVDNYRAQARWFADQHSPNHLDPVPSEWQARRLYDEHLDELAYTYAAGFDETARHAVLQDQEQKVWLRELLQNKTIERFLENYVPEPGRATLGVVDAQRSATVGRIRLALDLYAPDSTRRGPEERLSALLLVLKQEKNDLANNLTGLELHDPLATYATYLDDTVRILEDKATEKGLRVEHGSRLDEDQQKQVADLARQLRSEKSAMLTWAPGDGGLERLFEQVQTDLDLILFPSHTPESGTRIREQLSGRLTALTRQLGTLQAKLEVVRQPAAEPVSSASRAAQADFSANESGKAAQRNRRQGRVRRLSRTITALQQTLAKPRGEGKPRLEPRKPQDDAGRRAPQQQPAPPPQPPTVTQTAPAESGREATRTGRVPADGYCQMYSTIGYNPTLIHDKLSTGNWADQDILEWLQDTARVRADLQASAELGSLGQRPADDLPFRAAEAFRQFVIDTLDQYQDNPAALPADIVKLYRLNGIVNERVPDPGHLRATMRDAGIDKVTMASQVPHGWLRERYVEKRVSDLIAQNPGIDAGAARREAESKFAVKPGDYEVSPEQYQNHVKMFNYIAPDGLDLEDAPVDNLQQMLSNHYFNDPPVTAGEFREIREALDGWSYKYYDRVGEAFLGLISFALSTPIKVENDNGKGERIEAFTFNGGRKDLSAAQHDTIRLEARHLHYAYVLSPDDPAARNPQPPHAPEKTNAQGDSADAASPLTGNPRRRPPLPPENESDHRPSAISAAGTAGMEAGRQNSRGNRYDSHERGTTATSRPLPAPTTGPANAAPPHSPPTGNPSSSELAIHSLTPPPASSSPGNPSSASATSTTSRSGSGTAQRNRRPLPTPQSSHGREGTGAPTRDDSDPSGASVNPRPAPKPHWLYDSTTFTEEPPTDPQNPRDRQNLTSTGYAPDGQIIARRDLRARQLPLPPRTDSSQGRGNTGSSGPGRPITSWLPDDEAARTAYPALSVVNSETGDSTTNCVMTAIAMDLSLAEATTFTAPADPPRPERWLANYQQSMLTTQEGEQPPLYSTTLDAVTHAMNSAEPGARGIMLARRGNTTSHAFNVYRHHNGVDFLDSQRQGLAVEPGDITEWVFIPLSAGIPAPQNAHSLHPEDLDPSDTAGTATDETPSDLHQLSRLVNPADTAGDAWDVPADKLPPSRLDDAARREVVSTGRPASLPSLSIRSESGRVERPRRTNIHREQLRQNRIHRTVDHANGSDQPDGSAQSPQSTPARRAARPSWSRPSRPGWLRLSYLKLVVQPRPEITPGASGRDAAPVGRRSGKAAWRSWSRLKMIVQPRPGAAPRPHVRVVDIVRRPPSRRRWVRWLLRHEKTTRVDVTVTTEIVDYQRDTLPNSLSHKALGRLIYLATEASHRLNPEDADREGRTSEDFAGVLLSDARRGLFPGGLAAIDSTTDPHDDQGHGWPTQSLADIEEQLRAAGPGTTAFIRRDVLGFEPHAYLLYVTADSQISYADLHDQSQVGIRPRVSLELTGGLKVRLVNQRGQIITTTAHDPAPTAAQPTGPLPWTGSWGPVLPAREQMKSELNRLETLEPERHRTLIAGAAQRNPSTTDNATTIAYVLHRHGNSAATDVANWLDSGALPSMNGPVRVPGDGYCQLYSIIGAGSENLLELTRKSPEELEELQKAAEPPEHGTAEEVEESRDLRAREARKILREYTALNDWLSDPAKVRADLDYYATTSVRDRHGLLPADTYPRKVATILLDKTLDYLESHADPGTFPAEVLLPYRVHKALDEDAPLDIDGARAEPVTMREFGELKAAAANWHESWSSNIGEAFLPLLAAALDLNIGVRGANVNASTGPTYAAPQNFGHPDNPRIEVARHADHYELLPDPAPVARPDSNTEAPLSPWTSSTGVQTFMSTAGYDSTGRIDVKPARNKRPEFKPAGPTAAESAVIESTETDGPLMRAVREDPTFKKFLGENHLAETGFSRPLQSGLAANHRNDEDQFVGLYGVLAAARDDASDNSRLTEVADAVAAISPQLASAGLMDLPFADLHDNELADLLVGSIDRLSRTPSPSAVENEAIQVLGRSLDALTQAHLPSLSEHTRIAELSHLSAALDRTSEFVEANAETGLSRLSEPIDRVRKTLPRPVALLADRAQVAPWAEPEPLVTDTPVPSQSHSFGHRTTLGRALARMRNMFHKAAVPTPATLIPAENAALDTFHRWYGKQPQRDNPEDPTNKLLNNAISIVKNSDITVTTTDNPHTNPSSNSYAVPANRDDVGDESPEARTPADETSAPADRARARLALEVPNSPRSRPAPRSHTDLARIADEVLREAADFDDCVVLLTALRDKLYPSGVRAGVTLDDSSIGTRRATEQFASRHGWPRASSWHEIEGAVRAAGPGSTGFVLFDRPLGANSSGSDLGHAVAVHNSGRTSPDAESDQLHWIDLDAQSITSTFDRPQSPEEWAERRGDLLESAIDLRALVVNGSAEVQHQSSDDVPSDSTARALTDASASRYGRSGLEAEIHSGFVSIPGQRLGYVPPQYGKVIINPSTGLSVIMDTGTFRWLDDHYEYVWPKQENGEVMSILEIVSDPMPNLLREGDQTTRRIAQNSREERHQVYQTLTRLRPGPTADLRETRETTLSAIFPPSRGWMFATLPDGSSPANWTYTPVRSPDNHLSVAPQYTIGVEIGSVHNFLSMIKNYFMEDQPPPNALQRQRWGNELLNDGLALSDSIANEIRNDPDFSLSPQEFRELRDIVLLAYTHGIGYALGIITPRNLIKNQVTALSRVNLSAVRSRALPNVQYVLHQRRDRIRNKFQGAVAEKVPDYHERYQRSVGFTLNGTVFESAPMSAAGPGVTVGAYIDAALLPTHRPIHQSEAFGRMTVLPDLDYSRPPGHRGLLPLELRRVGTVGLVSPDTAETTLEQLVNVARLATAQASYDNFSQPHYIEALRNAVPPQQWTAQHQAAAQMFLADRLLDPPTGRDSVGYLGQLAQLAEYFETATSRPGETYIFLPAATAIQLMLALYSSNSPNASHVQAALGSLTQVRARFAIYLLPRLDTASQDQRMAHAAAQSAVLVVDNLAARLRRQLSSVRPAARSHASVSYSGAPHGGSRSFWGQRPGDVGSSGPGRPITSRLADDQAARVAYPALAVVNSEASNSTTNCVLAAIALDMSLTAGETIFLAPDDDAQPERNLVNYQQSVLDTAEGDQPLLYSSTSLDAVADAMNESAPGSRGIMIARRRDAISHAFNVYRAADGVDFLDSQRRGLAVEPDDVIGWVFIPLSPGIPAPHDAAAISLDAHSTGDVNGDQSQDERADDRQQPTTEPDRRSRQAAAEKIAPYKDRTSAVLDDTAGATDAKPQSTDQTVGRGRRLSEAAPPIGINYTSDGRLTTTFQSALLHPARSSMAVAATQAHPLSADNDHDIDELVSPAAQTAINAMPPVIDHDPEPSATLTPRPTTRGFADPRNTPSVSIDYDADGRLVIDQHNRRHPMNADPTATAGRNVGVIAWLTPSSVEPSSWRFLPAALSPPTDRQLVTLVVADDVMVSVVNQAAEVHATADTRCEIQIRELSRLLHPRLRLSRSVEESDGGSTTVTGRVLPAQVWQRQVTWAEAEIALKAAEPGTTILFVWQRAHGPGHALAAHRTVSGTWWLDPTRNRPEDRVSTRAPALSSIYTRAVLIDSSSTVRSIPQNEGGRLAETLTDPPTGRTFGYMGYEVETNFQTNVPEEELREQGIKDIAVSRNVDVHLDIRNRVIIEFVSPAINVLYDETEGRNNDEVVDAIDHELRRLADKPSNRQPRLDQFYSADRGFRITEAEMAEKYRITEYDPTVDPLNDLYVQYTFGVPVESIYPFLQFVAHPENTYEPERIALLRAGLDFSDHITETFRPTSSRATPADVIRDVMGLRGFLAVVYTNVVGMALPGVVAIKNQQIFAARRARSKRSGGDEPIPDQLAKNYFLAASRFSLAAIRSMLSGPARDWLESQSADIVHYLDLHARSNTEIDLVSRYHNTTFLGLTTKLRDDRTAVTPQRLLNNALLPISARNVELDQYELFGIRSNFTISDIPPREPRMVRFELRAFGEKPRVNTSEMKTNADLISQLTRESDRATKALASPSPATSAILTFNRRRITIEERDLAQIEAIAVWLVQQHIYRQHVGGAPPFQVVIESGGNNPKTAAARERGNAVKTRLIERVRALAQAAGFPADVQFSVRAINRGNGASQSPIQDQRTSAARSARCALIWIERVNDPVVTANSSRRV</sequence>
<feature type="region of interest" description="Disordered" evidence="1">
    <location>
        <begin position="2255"/>
        <end position="2356"/>
    </location>
</feature>
<feature type="region of interest" description="Disordered" evidence="1">
    <location>
        <begin position="4511"/>
        <end position="4544"/>
    </location>
</feature>
<feature type="compositionally biased region" description="Low complexity" evidence="1">
    <location>
        <begin position="999"/>
        <end position="1021"/>
    </location>
</feature>
<feature type="domain" description="Tox-PL" evidence="2">
    <location>
        <begin position="4233"/>
        <end position="4337"/>
    </location>
</feature>
<feature type="compositionally biased region" description="Basic and acidic residues" evidence="1">
    <location>
        <begin position="2272"/>
        <end position="2281"/>
    </location>
</feature>
<feature type="compositionally biased region" description="Basic and acidic residues" evidence="1">
    <location>
        <begin position="773"/>
        <end position="808"/>
    </location>
</feature>
<feature type="compositionally biased region" description="Low complexity" evidence="1">
    <location>
        <begin position="624"/>
        <end position="670"/>
    </location>
</feature>
<dbReference type="InterPro" id="IPR028908">
    <property type="entry name" value="Tox-PL_dom"/>
</dbReference>
<feature type="compositionally biased region" description="Polar residues" evidence="1">
    <location>
        <begin position="735"/>
        <end position="745"/>
    </location>
</feature>
<feature type="compositionally biased region" description="Low complexity" evidence="1">
    <location>
        <begin position="504"/>
        <end position="601"/>
    </location>
</feature>
<feature type="region of interest" description="Disordered" evidence="1">
    <location>
        <begin position="1800"/>
        <end position="2065"/>
    </location>
</feature>
<feature type="region of interest" description="Disordered" evidence="1">
    <location>
        <begin position="2750"/>
        <end position="2773"/>
    </location>
</feature>
<feature type="compositionally biased region" description="Low complexity" evidence="1">
    <location>
        <begin position="1925"/>
        <end position="1947"/>
    </location>
</feature>
<feature type="compositionally biased region" description="Polar residues" evidence="1">
    <location>
        <begin position="602"/>
        <end position="617"/>
    </location>
</feature>
<feature type="compositionally biased region" description="Polar residues" evidence="1">
    <location>
        <begin position="1394"/>
        <end position="1408"/>
    </location>
</feature>
<evidence type="ECO:0000313" key="3">
    <source>
        <dbReference type="EMBL" id="MCO8275486.1"/>
    </source>
</evidence>
<feature type="compositionally biased region" description="Basic residues" evidence="1">
    <location>
        <begin position="1414"/>
        <end position="1426"/>
    </location>
</feature>
<feature type="compositionally biased region" description="Basic and acidic residues" evidence="1">
    <location>
        <begin position="2298"/>
        <end position="2316"/>
    </location>
</feature>
<feature type="compositionally biased region" description="Low complexity" evidence="1">
    <location>
        <begin position="398"/>
        <end position="479"/>
    </location>
</feature>
<reference evidence="3 4" key="1">
    <citation type="submission" date="2022-06" db="EMBL/GenBank/DDBJ databases">
        <title>New Species of the Genus Actinoplanes, ActinopZanes ferrugineus.</title>
        <authorList>
            <person name="Ding P."/>
        </authorList>
    </citation>
    <scope>NUCLEOTIDE SEQUENCE [LARGE SCALE GENOMIC DNA]</scope>
    <source>
        <strain evidence="3 4">TRM88003</strain>
    </source>
</reference>
<feature type="region of interest" description="Disordered" evidence="1">
    <location>
        <begin position="3560"/>
        <end position="3582"/>
    </location>
</feature>
<dbReference type="Pfam" id="PF15644">
    <property type="entry name" value="Gln_amidase"/>
    <property type="match status" value="2"/>
</dbReference>
<feature type="compositionally biased region" description="Low complexity" evidence="1">
    <location>
        <begin position="2339"/>
        <end position="2356"/>
    </location>
</feature>
<feature type="compositionally biased region" description="Polar residues" evidence="1">
    <location>
        <begin position="3326"/>
        <end position="3341"/>
    </location>
</feature>
<feature type="region of interest" description="Disordered" evidence="1">
    <location>
        <begin position="3326"/>
        <end position="3369"/>
    </location>
</feature>
<feature type="region of interest" description="Disordered" evidence="1">
    <location>
        <begin position="1388"/>
        <end position="1494"/>
    </location>
</feature>
<proteinExistence type="predicted"/>
<feature type="region of interest" description="Disordered" evidence="1">
    <location>
        <begin position="350"/>
        <end position="683"/>
    </location>
</feature>
<feature type="compositionally biased region" description="Low complexity" evidence="1">
    <location>
        <begin position="1034"/>
        <end position="1048"/>
    </location>
</feature>
<dbReference type="RefSeq" id="WP_253241550.1">
    <property type="nucleotide sequence ID" value="NZ_JAMYJR010000038.1"/>
</dbReference>
<keyword evidence="4" id="KW-1185">Reference proteome</keyword>
<feature type="compositionally biased region" description="Polar residues" evidence="1">
    <location>
        <begin position="480"/>
        <end position="497"/>
    </location>
</feature>
<feature type="region of interest" description="Disordered" evidence="1">
    <location>
        <begin position="2375"/>
        <end position="2394"/>
    </location>
</feature>
<feature type="compositionally biased region" description="Polar residues" evidence="1">
    <location>
        <begin position="3560"/>
        <end position="3577"/>
    </location>
</feature>
<dbReference type="EMBL" id="JAMYJR010000038">
    <property type="protein sequence ID" value="MCO8275486.1"/>
    <property type="molecule type" value="Genomic_DNA"/>
</dbReference>
<feature type="compositionally biased region" description="Pro residues" evidence="1">
    <location>
        <begin position="1022"/>
        <end position="1033"/>
    </location>
</feature>
<organism evidence="3 4">
    <name type="scientific">Paractinoplanes aksuensis</name>
    <dbReference type="NCBI Taxonomy" id="2939490"/>
    <lineage>
        <taxon>Bacteria</taxon>
        <taxon>Bacillati</taxon>
        <taxon>Actinomycetota</taxon>
        <taxon>Actinomycetes</taxon>
        <taxon>Micromonosporales</taxon>
        <taxon>Micromonosporaceae</taxon>
        <taxon>Paractinoplanes</taxon>
    </lineage>
</organism>
<gene>
    <name evidence="3" type="ORF">M1L60_33375</name>
</gene>
<dbReference type="Proteomes" id="UP001523369">
    <property type="component" value="Unassembled WGS sequence"/>
</dbReference>